<evidence type="ECO:0000256" key="4">
    <source>
        <dbReference type="ARBA" id="ARBA00022679"/>
    </source>
</evidence>
<dbReference type="PANTHER" id="PTHR31760:SF0">
    <property type="entry name" value="S-ADENOSYL-L-METHIONINE-DEPENDENT METHYLTRANSFERASES SUPERFAMILY PROTEIN"/>
    <property type="match status" value="1"/>
</dbReference>
<organism evidence="7 8">
    <name type="scientific">Sporomusa ovata</name>
    <dbReference type="NCBI Taxonomy" id="2378"/>
    <lineage>
        <taxon>Bacteria</taxon>
        <taxon>Bacillati</taxon>
        <taxon>Bacillota</taxon>
        <taxon>Negativicutes</taxon>
        <taxon>Selenomonadales</taxon>
        <taxon>Sporomusaceae</taxon>
        <taxon>Sporomusa</taxon>
    </lineage>
</organism>
<dbReference type="Pfam" id="PF02527">
    <property type="entry name" value="GidB"/>
    <property type="match status" value="1"/>
</dbReference>
<evidence type="ECO:0000256" key="3">
    <source>
        <dbReference type="ARBA" id="ARBA00022603"/>
    </source>
</evidence>
<evidence type="ECO:0000256" key="5">
    <source>
        <dbReference type="ARBA" id="ARBA00022691"/>
    </source>
</evidence>
<comment type="function">
    <text evidence="6">Specifically methylates the N7 position of a guanine in 16S rRNA.</text>
</comment>
<keyword evidence="5 6" id="KW-0949">S-adenosyl-L-methionine</keyword>
<evidence type="ECO:0000313" key="7">
    <source>
        <dbReference type="EMBL" id="CQR70264.1"/>
    </source>
</evidence>
<dbReference type="Proteomes" id="UP000049855">
    <property type="component" value="Unassembled WGS sequence"/>
</dbReference>
<comment type="similarity">
    <text evidence="6">Belongs to the methyltransferase superfamily. RNA methyltransferase RsmG family.</text>
</comment>
<feature type="binding site" evidence="6">
    <location>
        <position position="144"/>
    </location>
    <ligand>
        <name>S-adenosyl-L-methionine</name>
        <dbReference type="ChEBI" id="CHEBI:59789"/>
    </ligand>
</feature>
<sequence>MEQMDFCPKLAAMAVDYNIKLSDKQLQELTCFYDLLYARIHNWSADIMAGTMIDCLSCYDPNTFPVGCRVIDIASGPGFPGIPLKILWPDIKLCMLDASEGRLSFRQEVVERLNLADVTNLHCRVEDAAILPEHHGQYQLSMSRGLSYSLQRLVELGLQFVETGGHYIEFEVERRHEMEGVAEKVAAVGGELVKVKEQDLEGRIFVYAKKVREMPLTSVTAE</sequence>
<accession>A0A0U1KUC3</accession>
<dbReference type="AlphaFoldDB" id="A0A0U1KUC3"/>
<dbReference type="Gene3D" id="3.40.50.150">
    <property type="entry name" value="Vaccinia Virus protein VP39"/>
    <property type="match status" value="1"/>
</dbReference>
<dbReference type="InterPro" id="IPR003682">
    <property type="entry name" value="rRNA_ssu_MeTfrase_G"/>
</dbReference>
<proteinExistence type="inferred from homology"/>
<feature type="binding site" evidence="6">
    <location>
        <position position="79"/>
    </location>
    <ligand>
        <name>S-adenosyl-L-methionine</name>
        <dbReference type="ChEBI" id="CHEBI:59789"/>
    </ligand>
</feature>
<dbReference type="SUPFAM" id="SSF53335">
    <property type="entry name" value="S-adenosyl-L-methionine-dependent methyltransferases"/>
    <property type="match status" value="1"/>
</dbReference>
<dbReference type="EMBL" id="CTRP01000003">
    <property type="protein sequence ID" value="CQR70264.1"/>
    <property type="molecule type" value="Genomic_DNA"/>
</dbReference>
<keyword evidence="4 6" id="KW-0808">Transferase</keyword>
<dbReference type="InterPro" id="IPR029063">
    <property type="entry name" value="SAM-dependent_MTases_sf"/>
</dbReference>
<dbReference type="GO" id="GO:0070043">
    <property type="term" value="F:rRNA (guanine-N7-)-methyltransferase activity"/>
    <property type="evidence" value="ECO:0007669"/>
    <property type="project" value="UniProtKB-UniRule"/>
</dbReference>
<dbReference type="HAMAP" id="MF_00074">
    <property type="entry name" value="16SrRNA_methyltr_G"/>
    <property type="match status" value="1"/>
</dbReference>
<keyword evidence="1 6" id="KW-0963">Cytoplasm</keyword>
<evidence type="ECO:0000256" key="2">
    <source>
        <dbReference type="ARBA" id="ARBA00022552"/>
    </source>
</evidence>
<evidence type="ECO:0000313" key="8">
    <source>
        <dbReference type="Proteomes" id="UP000049855"/>
    </source>
</evidence>
<keyword evidence="8" id="KW-1185">Reference proteome</keyword>
<reference evidence="8" key="1">
    <citation type="submission" date="2015-03" db="EMBL/GenBank/DDBJ databases">
        <authorList>
            <person name="Nijsse Bart"/>
        </authorList>
    </citation>
    <scope>NUCLEOTIDE SEQUENCE [LARGE SCALE GENOMIC DNA]</scope>
</reference>
<comment type="caution">
    <text evidence="6">Lacks conserved residue(s) required for the propagation of feature annotation.</text>
</comment>
<keyword evidence="2 6" id="KW-0698">rRNA processing</keyword>
<feature type="binding site" evidence="6">
    <location>
        <begin position="125"/>
        <end position="126"/>
    </location>
    <ligand>
        <name>S-adenosyl-L-methionine</name>
        <dbReference type="ChEBI" id="CHEBI:59789"/>
    </ligand>
</feature>
<dbReference type="PANTHER" id="PTHR31760">
    <property type="entry name" value="S-ADENOSYL-L-METHIONINE-DEPENDENT METHYLTRANSFERASES SUPERFAMILY PROTEIN"/>
    <property type="match status" value="1"/>
</dbReference>
<evidence type="ECO:0000256" key="6">
    <source>
        <dbReference type="HAMAP-Rule" id="MF_00074"/>
    </source>
</evidence>
<protein>
    <recommendedName>
        <fullName evidence="6">Ribosomal RNA small subunit methyltransferase G</fullName>
        <ecNumber evidence="6">2.1.1.-</ecNumber>
    </recommendedName>
    <alternativeName>
        <fullName evidence="6">16S rRNA 7-methylguanosine methyltransferase</fullName>
        <shortName evidence="6">16S rRNA m7G methyltransferase</shortName>
    </alternativeName>
</protein>
<comment type="subcellular location">
    <subcellularLocation>
        <location evidence="6">Cytoplasm</location>
    </subcellularLocation>
</comment>
<keyword evidence="3 6" id="KW-0489">Methyltransferase</keyword>
<feature type="binding site" evidence="6">
    <location>
        <begin position="97"/>
        <end position="99"/>
    </location>
    <ligand>
        <name>S-adenosyl-L-methionine</name>
        <dbReference type="ChEBI" id="CHEBI:59789"/>
    </ligand>
</feature>
<dbReference type="GO" id="GO:0005829">
    <property type="term" value="C:cytosol"/>
    <property type="evidence" value="ECO:0007669"/>
    <property type="project" value="TreeGrafter"/>
</dbReference>
<dbReference type="EC" id="2.1.1.-" evidence="6"/>
<gene>
    <name evidence="6" type="primary">rsmG</name>
    <name evidence="7" type="ORF">SpAn4DRAFT_1233</name>
</gene>
<evidence type="ECO:0000256" key="1">
    <source>
        <dbReference type="ARBA" id="ARBA00022490"/>
    </source>
</evidence>
<name>A0A0U1KUC3_9FIRM</name>